<comment type="caution">
    <text evidence="4">The sequence shown here is derived from an EMBL/GenBank/DDBJ whole genome shotgun (WGS) entry which is preliminary data.</text>
</comment>
<feature type="transmembrane region" description="Helical" evidence="2">
    <location>
        <begin position="35"/>
        <end position="53"/>
    </location>
</feature>
<evidence type="ECO:0000256" key="2">
    <source>
        <dbReference type="SAM" id="Phobius"/>
    </source>
</evidence>
<keyword evidence="2" id="KW-0812">Transmembrane</keyword>
<keyword evidence="2" id="KW-0472">Membrane</keyword>
<dbReference type="Gene3D" id="1.10.510.10">
    <property type="entry name" value="Transferase(Phosphotransferase) domain 1"/>
    <property type="match status" value="1"/>
</dbReference>
<accession>A0ABP4YRQ1</accession>
<evidence type="ECO:0000256" key="1">
    <source>
        <dbReference type="ARBA" id="ARBA00009670"/>
    </source>
</evidence>
<dbReference type="PANTHER" id="PTHR10566">
    <property type="entry name" value="CHAPERONE-ACTIVITY OF BC1 COMPLEX CABC1 -RELATED"/>
    <property type="match status" value="1"/>
</dbReference>
<dbReference type="EMBL" id="BAAANK010000002">
    <property type="protein sequence ID" value="GAA1828849.1"/>
    <property type="molecule type" value="Genomic_DNA"/>
</dbReference>
<dbReference type="CDD" id="cd05121">
    <property type="entry name" value="ABC1_ADCK3-like"/>
    <property type="match status" value="1"/>
</dbReference>
<proteinExistence type="inferred from homology"/>
<dbReference type="InterPro" id="IPR004147">
    <property type="entry name" value="ABC1_dom"/>
</dbReference>
<feature type="transmembrane region" description="Helical" evidence="2">
    <location>
        <begin position="588"/>
        <end position="615"/>
    </location>
</feature>
<protein>
    <submittedName>
        <fullName evidence="4">AarF/UbiB family protein</fullName>
    </submittedName>
</protein>
<comment type="similarity">
    <text evidence="1">Belongs to the protein kinase superfamily. ADCK protein kinase family.</text>
</comment>
<feature type="transmembrane region" description="Helical" evidence="2">
    <location>
        <begin position="6"/>
        <end position="23"/>
    </location>
</feature>
<evidence type="ECO:0000259" key="3">
    <source>
        <dbReference type="Pfam" id="PF03109"/>
    </source>
</evidence>
<keyword evidence="5" id="KW-1185">Reference proteome</keyword>
<feature type="transmembrane region" description="Helical" evidence="2">
    <location>
        <begin position="73"/>
        <end position="95"/>
    </location>
</feature>
<gene>
    <name evidence="4" type="ORF">GCM10009750_10580</name>
</gene>
<keyword evidence="2" id="KW-1133">Transmembrane helix</keyword>
<dbReference type="PANTHER" id="PTHR10566:SF113">
    <property type="entry name" value="PROTEIN ACTIVITY OF BC1 COMPLEX KINASE 7, CHLOROPLASTIC"/>
    <property type="match status" value="1"/>
</dbReference>
<dbReference type="Proteomes" id="UP001501746">
    <property type="component" value="Unassembled WGS sequence"/>
</dbReference>
<dbReference type="InterPro" id="IPR050154">
    <property type="entry name" value="UbiB_kinase"/>
</dbReference>
<evidence type="ECO:0000313" key="4">
    <source>
        <dbReference type="EMBL" id="GAA1828849.1"/>
    </source>
</evidence>
<sequence>MLAALAVGLAAILYILVVGLLARRVLETPIGWPRAIIVGLVVFVASVSLLRAVELGSGLLAPAGSLAVDRVIFVLFITVAAGWTVACGIGILVALELVWPTRHFGGPVAAVKAFRARRRRARRYAQVLAIASRHGLGPLVHGGKVSDAAAWLPGALVDALNEAGVTFVKFGQVLSTRDDLVPPEYTRALATLQAGSSTVAWDRIRTVIEQELGGPIDATFASIDEQPLAAASVAQVHTATLLDGTEVVVKVQRPDAAAQVRADVDIILRLAARIEERTDWGSEYGVVDLADGFAAALNEELDYRIEAANMTALGRIADESESAAIRIPRAFEAVSTARMLVMDRVDGEPIGASADRLSQLDPELRTELAKGVLDAVLEQALVRGMFHADLHPGNLLLTADGDIALIDCGSVGVLERSLRERIAALLLAVINDDDIGTTDVVLLVAEAADDTDRVALQRDIGRVLTRMQVSTQTGRIFMQLLDVLRDHRLAVPPAMTLAFRTIVSLEGSLRRIDPDFDLVETGLARVPHFMRRMLAWRRVLGAAEATAAVAAVQARTMPRRIDAITSSLERGTLGVRVRAFEGTDERSWIGSIVAQLTTTLIAIAGIVTAAILVVSDAGPFLTANVRTTAFVGVVIGLAAFLLLFRSLRVAFVRRRR</sequence>
<dbReference type="Pfam" id="PF03109">
    <property type="entry name" value="ABC1"/>
    <property type="match status" value="1"/>
</dbReference>
<dbReference type="InterPro" id="IPR011009">
    <property type="entry name" value="Kinase-like_dom_sf"/>
</dbReference>
<reference evidence="5" key="1">
    <citation type="journal article" date="2019" name="Int. J. Syst. Evol. Microbiol.">
        <title>The Global Catalogue of Microorganisms (GCM) 10K type strain sequencing project: providing services to taxonomists for standard genome sequencing and annotation.</title>
        <authorList>
            <consortium name="The Broad Institute Genomics Platform"/>
            <consortium name="The Broad Institute Genome Sequencing Center for Infectious Disease"/>
            <person name="Wu L."/>
            <person name="Ma J."/>
        </authorList>
    </citation>
    <scope>NUCLEOTIDE SEQUENCE [LARGE SCALE GENOMIC DNA]</scope>
    <source>
        <strain evidence="5">JCM 14323</strain>
    </source>
</reference>
<feature type="domain" description="ABC1 atypical kinase-like" evidence="3">
    <location>
        <begin position="193"/>
        <end position="434"/>
    </location>
</feature>
<evidence type="ECO:0000313" key="5">
    <source>
        <dbReference type="Proteomes" id="UP001501746"/>
    </source>
</evidence>
<feature type="transmembrane region" description="Helical" evidence="2">
    <location>
        <begin position="627"/>
        <end position="647"/>
    </location>
</feature>
<organism evidence="4 5">
    <name type="scientific">Agromyces salentinus</name>
    <dbReference type="NCBI Taxonomy" id="269421"/>
    <lineage>
        <taxon>Bacteria</taxon>
        <taxon>Bacillati</taxon>
        <taxon>Actinomycetota</taxon>
        <taxon>Actinomycetes</taxon>
        <taxon>Micrococcales</taxon>
        <taxon>Microbacteriaceae</taxon>
        <taxon>Agromyces</taxon>
    </lineage>
</organism>
<dbReference type="SUPFAM" id="SSF56112">
    <property type="entry name" value="Protein kinase-like (PK-like)"/>
    <property type="match status" value="1"/>
</dbReference>
<name>A0ABP4YRQ1_9MICO</name>